<accession>A0A6H0X609</accession>
<name>A0A6H0X609_9CAUD</name>
<evidence type="ECO:0000313" key="1">
    <source>
        <dbReference type="EMBL" id="QIW89726.1"/>
    </source>
</evidence>
<sequence length="55" mass="6506">MDLPTNEEYARAYEKWYCVTAKNPVSLSQYKSIMSRLPQDIKTINKWLDEGRKPV</sequence>
<gene>
    <name evidence="1" type="ORF">Izhevsk_44</name>
</gene>
<reference evidence="1 2" key="1">
    <citation type="submission" date="2020-03" db="EMBL/GenBank/DDBJ databases">
        <authorList>
            <person name="Skorynina A."/>
            <person name="Kazantseva O."/>
            <person name="Baycher S."/>
            <person name="Piligrimova E."/>
            <person name="Kuliabin V."/>
            <person name="Shadrin A."/>
        </authorList>
    </citation>
    <scope>NUCLEOTIDE SEQUENCE [LARGE SCALE GENOMIC DNA]</scope>
</reference>
<organism evidence="1 2">
    <name type="scientific">Bacillus phage Izhevsk</name>
    <dbReference type="NCBI Taxonomy" id="2724322"/>
    <lineage>
        <taxon>Viruses</taxon>
        <taxon>Duplodnaviria</taxon>
        <taxon>Heunggongvirae</taxon>
        <taxon>Uroviricota</taxon>
        <taxon>Caudoviricetes</taxon>
        <taxon>Joanripponvirinae</taxon>
        <taxon>Tsamsavirus</taxon>
        <taxon>Tsamsavirus izhevsk</taxon>
    </lineage>
</organism>
<dbReference type="Proteomes" id="UP000503405">
    <property type="component" value="Segment"/>
</dbReference>
<evidence type="ECO:0000313" key="2">
    <source>
        <dbReference type="Proteomes" id="UP000503405"/>
    </source>
</evidence>
<dbReference type="EMBL" id="MT254578">
    <property type="protein sequence ID" value="QIW89726.1"/>
    <property type="molecule type" value="Genomic_DNA"/>
</dbReference>
<protein>
    <submittedName>
        <fullName evidence="1">Uncharacterized protein</fullName>
    </submittedName>
</protein>
<proteinExistence type="predicted"/>
<keyword evidence="2" id="KW-1185">Reference proteome</keyword>